<dbReference type="AlphaFoldDB" id="D5WZ51"/>
<dbReference type="HOGENOM" id="CLU_000445_107_26_4"/>
<keyword evidence="1" id="KW-0145">Chemotaxis</keyword>
<feature type="domain" description="Methyl-accepting transducer" evidence="7">
    <location>
        <begin position="283"/>
        <end position="498"/>
    </location>
</feature>
<evidence type="ECO:0000313" key="10">
    <source>
        <dbReference type="EMBL" id="ADG30389.1"/>
    </source>
</evidence>
<name>D5WZ51_THIK1</name>
<dbReference type="eggNOG" id="COG0840">
    <property type="taxonomic scope" value="Bacteria"/>
</dbReference>
<evidence type="ECO:0000259" key="9">
    <source>
        <dbReference type="PROSITE" id="PS50885"/>
    </source>
</evidence>
<feature type="coiled-coil region" evidence="4">
    <location>
        <begin position="487"/>
        <end position="514"/>
    </location>
</feature>
<dbReference type="NCBIfam" id="TIGR00229">
    <property type="entry name" value="sensory_box"/>
    <property type="match status" value="1"/>
</dbReference>
<gene>
    <name evidence="10" type="ordered locus">Tint_0995</name>
</gene>
<dbReference type="InterPro" id="IPR004089">
    <property type="entry name" value="MCPsignal_dom"/>
</dbReference>
<dbReference type="PROSITE" id="PS50112">
    <property type="entry name" value="PAS"/>
    <property type="match status" value="1"/>
</dbReference>
<dbReference type="InterPro" id="IPR004090">
    <property type="entry name" value="Chemotax_Me-accpt_rcpt"/>
</dbReference>
<dbReference type="InterPro" id="IPR051310">
    <property type="entry name" value="MCP_chemotaxis"/>
</dbReference>
<dbReference type="InterPro" id="IPR003660">
    <property type="entry name" value="HAMP_dom"/>
</dbReference>
<keyword evidence="4" id="KW-0175">Coiled coil</keyword>
<protein>
    <submittedName>
        <fullName evidence="10">Methyl-accepting chemotaxis sensory transducer with Pas/Pac sensor</fullName>
    </submittedName>
</protein>
<dbReference type="Gene3D" id="1.10.287.950">
    <property type="entry name" value="Methyl-accepting chemotaxis protein"/>
    <property type="match status" value="1"/>
</dbReference>
<dbReference type="SUPFAM" id="SSF58104">
    <property type="entry name" value="Methyl-accepting chemotaxis protein (MCP) signaling domain"/>
    <property type="match status" value="1"/>
</dbReference>
<dbReference type="EMBL" id="CP002021">
    <property type="protein sequence ID" value="ADG30389.1"/>
    <property type="molecule type" value="Genomic_DNA"/>
</dbReference>
<evidence type="ECO:0000256" key="4">
    <source>
        <dbReference type="SAM" id="Coils"/>
    </source>
</evidence>
<dbReference type="InterPro" id="IPR035965">
    <property type="entry name" value="PAS-like_dom_sf"/>
</dbReference>
<dbReference type="PANTHER" id="PTHR43531">
    <property type="entry name" value="PROTEIN ICFG"/>
    <property type="match status" value="1"/>
</dbReference>
<dbReference type="InterPro" id="IPR000014">
    <property type="entry name" value="PAS"/>
</dbReference>
<dbReference type="InterPro" id="IPR013655">
    <property type="entry name" value="PAS_fold_3"/>
</dbReference>
<dbReference type="GO" id="GO:0007165">
    <property type="term" value="P:signal transduction"/>
    <property type="evidence" value="ECO:0007669"/>
    <property type="project" value="UniProtKB-KW"/>
</dbReference>
<dbReference type="STRING" id="75379.Tint_0995"/>
<evidence type="ECO:0000259" key="7">
    <source>
        <dbReference type="PROSITE" id="PS50111"/>
    </source>
</evidence>
<dbReference type="KEGG" id="tin:Tint_0995"/>
<keyword evidence="3" id="KW-0807">Transducer</keyword>
<feature type="region of interest" description="Disordered" evidence="5">
    <location>
        <begin position="527"/>
        <end position="550"/>
    </location>
</feature>
<evidence type="ECO:0000256" key="6">
    <source>
        <dbReference type="SAM" id="Phobius"/>
    </source>
</evidence>
<proteinExistence type="inferred from homology"/>
<dbReference type="PRINTS" id="PR00260">
    <property type="entry name" value="CHEMTRNSDUCR"/>
</dbReference>
<dbReference type="CDD" id="cd11386">
    <property type="entry name" value="MCP_signal"/>
    <property type="match status" value="1"/>
</dbReference>
<feature type="domain" description="HAMP" evidence="9">
    <location>
        <begin position="226"/>
        <end position="278"/>
    </location>
</feature>
<reference evidence="10" key="1">
    <citation type="submission" date="2010-04" db="EMBL/GenBank/DDBJ databases">
        <title>Complete sequence of Thiomonas intermedia K12.</title>
        <authorList>
            <consortium name="US DOE Joint Genome Institute"/>
            <person name="Lucas S."/>
            <person name="Copeland A."/>
            <person name="Lapidus A."/>
            <person name="Cheng J.-F."/>
            <person name="Bruce D."/>
            <person name="Goodwin L."/>
            <person name="Pitluck S."/>
            <person name="Davenport K."/>
            <person name="Detter J.C."/>
            <person name="Han C."/>
            <person name="Tapia R."/>
            <person name="Land M."/>
            <person name="Hauser L."/>
            <person name="Kyrpides N."/>
            <person name="Ovchinnikova G."/>
            <person name="Kerfeld C.A."/>
            <person name="Cannon G.C."/>
            <person name="Heinhorst S."/>
            <person name="Woyke T."/>
        </authorList>
    </citation>
    <scope>NUCLEOTIDE SEQUENCE [LARGE SCALE GENOMIC DNA]</scope>
    <source>
        <strain evidence="10">K12</strain>
    </source>
</reference>
<feature type="transmembrane region" description="Helical" evidence="6">
    <location>
        <begin position="194"/>
        <end position="222"/>
    </location>
</feature>
<feature type="transmembrane region" description="Helical" evidence="6">
    <location>
        <begin position="168"/>
        <end position="188"/>
    </location>
</feature>
<dbReference type="Gene3D" id="3.30.450.20">
    <property type="entry name" value="PAS domain"/>
    <property type="match status" value="1"/>
</dbReference>
<evidence type="ECO:0000256" key="2">
    <source>
        <dbReference type="ARBA" id="ARBA00029447"/>
    </source>
</evidence>
<organism evidence="10">
    <name type="scientific">Thiomonas intermedia (strain K12)</name>
    <name type="common">Thiobacillus intermedius</name>
    <dbReference type="NCBI Taxonomy" id="75379"/>
    <lineage>
        <taxon>Bacteria</taxon>
        <taxon>Pseudomonadati</taxon>
        <taxon>Pseudomonadota</taxon>
        <taxon>Betaproteobacteria</taxon>
        <taxon>Burkholderiales</taxon>
        <taxon>Thiomonas</taxon>
    </lineage>
</organism>
<evidence type="ECO:0000256" key="5">
    <source>
        <dbReference type="SAM" id="MobiDB-lite"/>
    </source>
</evidence>
<dbReference type="SUPFAM" id="SSF55785">
    <property type="entry name" value="PYP-like sensor domain (PAS domain)"/>
    <property type="match status" value="1"/>
</dbReference>
<dbReference type="SMART" id="SM00283">
    <property type="entry name" value="MA"/>
    <property type="match status" value="1"/>
</dbReference>
<dbReference type="GO" id="GO:0004888">
    <property type="term" value="F:transmembrane signaling receptor activity"/>
    <property type="evidence" value="ECO:0007669"/>
    <property type="project" value="InterPro"/>
</dbReference>
<evidence type="ECO:0000256" key="3">
    <source>
        <dbReference type="PROSITE-ProRule" id="PRU00284"/>
    </source>
</evidence>
<dbReference type="PANTHER" id="PTHR43531:SF11">
    <property type="entry name" value="METHYL-ACCEPTING CHEMOTAXIS PROTEIN 3"/>
    <property type="match status" value="1"/>
</dbReference>
<keyword evidence="6" id="KW-0812">Transmembrane</keyword>
<dbReference type="BioCyc" id="TINT75379:TINT_RS04970-MONOMER"/>
<dbReference type="GO" id="GO:0005886">
    <property type="term" value="C:plasma membrane"/>
    <property type="evidence" value="ECO:0007669"/>
    <property type="project" value="TreeGrafter"/>
</dbReference>
<feature type="domain" description="PAS" evidence="8">
    <location>
        <begin position="25"/>
        <end position="60"/>
    </location>
</feature>
<dbReference type="GO" id="GO:0006935">
    <property type="term" value="P:chemotaxis"/>
    <property type="evidence" value="ECO:0007669"/>
    <property type="project" value="UniProtKB-KW"/>
</dbReference>
<dbReference type="Pfam" id="PF00015">
    <property type="entry name" value="MCPsignal"/>
    <property type="match status" value="1"/>
</dbReference>
<comment type="similarity">
    <text evidence="2">Belongs to the methyl-accepting chemotaxis (MCP) protein family.</text>
</comment>
<dbReference type="CDD" id="cd00130">
    <property type="entry name" value="PAS"/>
    <property type="match status" value="1"/>
</dbReference>
<accession>D5WZ51</accession>
<keyword evidence="6" id="KW-1133">Transmembrane helix</keyword>
<evidence type="ECO:0000259" key="8">
    <source>
        <dbReference type="PROSITE" id="PS50112"/>
    </source>
</evidence>
<dbReference type="PROSITE" id="PS50111">
    <property type="entry name" value="CHEMOTAXIS_TRANSDUC_2"/>
    <property type="match status" value="1"/>
</dbReference>
<evidence type="ECO:0000256" key="1">
    <source>
        <dbReference type="ARBA" id="ARBA00022500"/>
    </source>
</evidence>
<dbReference type="PROSITE" id="PS50885">
    <property type="entry name" value="HAMP"/>
    <property type="match status" value="1"/>
</dbReference>
<sequence>MRNNQPVTQTERLFGKNEYIVSKTDLKGRLTYVNRPFLEISGFSEDELLGSAHNIVRHPDMPPEAFDDMWRHLQAGKPWQGMVKNRCKNGDFYWVQANANPIWEEGRMVGFMSLRVLPSREQVRAAQEFYASLREGRAQGWTVRHGKPARTGLRGWLSEGAQVLQQRAVSFFSAGLLLIALLMLALGGAEQAGYLQIAGLAISTLQMGLSVVLMGGLASLVWTVRRQLLQPIDALQKEMEAVSAGNLILGEVSTDTRGANRLRQTLDTMRGNLSSMVQDIRAAAAQITTGSQEIASASQGLAQAASEQAASVEETSATLEQTGASIEQNAESARQTNTLAQAAAHQASEGGTAVAQTVQAMQSIAERISIIDDIAYQTNMLALNAAIEAARAGEQGKGFAVVAAEVRKLAEKSQAAAREISELATSTLHQADRAGDLLQEIVPAIAKTSQLVDEISAASSEQATGVQQISQAVAQLNTVTQHNASASEELAATAEDLSEQAKFLEKAMVQFRLNGERVPVVLSRAERKRQGAQDMPGTGSLASEGGFTAF</sequence>
<dbReference type="Pfam" id="PF08447">
    <property type="entry name" value="PAS_3"/>
    <property type="match status" value="1"/>
</dbReference>
<keyword evidence="6" id="KW-0472">Membrane</keyword>